<keyword evidence="2" id="KW-1185">Reference proteome</keyword>
<evidence type="ECO:0000313" key="1">
    <source>
        <dbReference type="EMBL" id="KAD5962054.1"/>
    </source>
</evidence>
<evidence type="ECO:0000313" key="2">
    <source>
        <dbReference type="Proteomes" id="UP000326396"/>
    </source>
</evidence>
<dbReference type="AlphaFoldDB" id="A0A5N6P9X0"/>
<proteinExistence type="predicted"/>
<reference evidence="1 2" key="1">
    <citation type="submission" date="2019-05" db="EMBL/GenBank/DDBJ databases">
        <title>Mikania micrantha, genome provides insights into the molecular mechanism of rapid growth.</title>
        <authorList>
            <person name="Liu B."/>
        </authorList>
    </citation>
    <scope>NUCLEOTIDE SEQUENCE [LARGE SCALE GENOMIC DNA]</scope>
    <source>
        <strain evidence="1">NLD-2019</strain>
        <tissue evidence="1">Leaf</tissue>
    </source>
</reference>
<dbReference type="Proteomes" id="UP000326396">
    <property type="component" value="Linkage Group LG14"/>
</dbReference>
<accession>A0A5N6P9X0</accession>
<organism evidence="1 2">
    <name type="scientific">Mikania micrantha</name>
    <name type="common">bitter vine</name>
    <dbReference type="NCBI Taxonomy" id="192012"/>
    <lineage>
        <taxon>Eukaryota</taxon>
        <taxon>Viridiplantae</taxon>
        <taxon>Streptophyta</taxon>
        <taxon>Embryophyta</taxon>
        <taxon>Tracheophyta</taxon>
        <taxon>Spermatophyta</taxon>
        <taxon>Magnoliopsida</taxon>
        <taxon>eudicotyledons</taxon>
        <taxon>Gunneridae</taxon>
        <taxon>Pentapetalae</taxon>
        <taxon>asterids</taxon>
        <taxon>campanulids</taxon>
        <taxon>Asterales</taxon>
        <taxon>Asteraceae</taxon>
        <taxon>Asteroideae</taxon>
        <taxon>Heliantheae alliance</taxon>
        <taxon>Eupatorieae</taxon>
        <taxon>Mikania</taxon>
    </lineage>
</organism>
<comment type="caution">
    <text evidence="1">The sequence shown here is derived from an EMBL/GenBank/DDBJ whole genome shotgun (WGS) entry which is preliminary data.</text>
</comment>
<gene>
    <name evidence="1" type="ORF">E3N88_13527</name>
</gene>
<dbReference type="EMBL" id="SZYD01000006">
    <property type="protein sequence ID" value="KAD5962054.1"/>
    <property type="molecule type" value="Genomic_DNA"/>
</dbReference>
<name>A0A5N6P9X0_9ASTR</name>
<sequence length="79" mass="9265">MTYRRGRLGVCWTMQCSDRKINNQDRIDLLAIRDDLVRRGGLGVCYTMHCSDRKINDQDRIDLLPKIIAQAFNSIFQDF</sequence>
<protein>
    <submittedName>
        <fullName evidence="1">Uncharacterized protein</fullName>
    </submittedName>
</protein>